<evidence type="ECO:0000256" key="4">
    <source>
        <dbReference type="ARBA" id="ARBA00022475"/>
    </source>
</evidence>
<evidence type="ECO:0000256" key="8">
    <source>
        <dbReference type="ARBA" id="ARBA00022989"/>
    </source>
</evidence>
<dbReference type="SUPFAM" id="SSF74653">
    <property type="entry name" value="TolA/TonB C-terminal domain"/>
    <property type="match status" value="1"/>
</dbReference>
<dbReference type="Proteomes" id="UP001165296">
    <property type="component" value="Unassembled WGS sequence"/>
</dbReference>
<dbReference type="Pfam" id="PF03544">
    <property type="entry name" value="TonB_C"/>
    <property type="match status" value="1"/>
</dbReference>
<keyword evidence="3" id="KW-0813">Transport</keyword>
<dbReference type="InterPro" id="IPR006260">
    <property type="entry name" value="TonB/TolA_C"/>
</dbReference>
<evidence type="ECO:0000256" key="2">
    <source>
        <dbReference type="ARBA" id="ARBA00006555"/>
    </source>
</evidence>
<protein>
    <submittedName>
        <fullName evidence="11">TonB family protein</fullName>
    </submittedName>
</protein>
<evidence type="ECO:0000256" key="7">
    <source>
        <dbReference type="ARBA" id="ARBA00022927"/>
    </source>
</evidence>
<dbReference type="RefSeq" id="WP_226179595.1">
    <property type="nucleotide sequence ID" value="NZ_JAJADR010000008.1"/>
</dbReference>
<evidence type="ECO:0000259" key="10">
    <source>
        <dbReference type="PROSITE" id="PS52015"/>
    </source>
</evidence>
<sequence length="244" mass="28078">MPRNILFFYLLLLPLHLLGQKAGTKTMVYYDQQNRRLPTATGAAWAVETKYIDSVRAVERVYFAPQKVRQQAFFSNIRLRQRDRETVVYYDDGSVKRRTQYQASKKQEETFEYYPGGRLKRHEQFADGKYQIRSCFGADGQAIHCDTLARQTVCPPMVETSGQSTYVHFPPKALKLGIEGVVKVGFLVNRFGEILNIRVIESASPELNGEAVAAVRRLKKWRISYVDCEPVEVVYVIPITFQIK</sequence>
<keyword evidence="12" id="KW-1185">Reference proteome</keyword>
<keyword evidence="6" id="KW-0812">Transmembrane</keyword>
<evidence type="ECO:0000256" key="3">
    <source>
        <dbReference type="ARBA" id="ARBA00022448"/>
    </source>
</evidence>
<evidence type="ECO:0000256" key="6">
    <source>
        <dbReference type="ARBA" id="ARBA00022692"/>
    </source>
</evidence>
<feature type="domain" description="TonB C-terminal" evidence="10">
    <location>
        <begin position="154"/>
        <end position="244"/>
    </location>
</feature>
<comment type="similarity">
    <text evidence="2">Belongs to the TonB family.</text>
</comment>
<accession>A0ABS8AXM9</accession>
<dbReference type="PANTHER" id="PTHR33446">
    <property type="entry name" value="PROTEIN TONB-RELATED"/>
    <property type="match status" value="1"/>
</dbReference>
<name>A0ABS8AXM9_9BACT</name>
<dbReference type="EMBL" id="JAJADR010000008">
    <property type="protein sequence ID" value="MCB2410572.1"/>
    <property type="molecule type" value="Genomic_DNA"/>
</dbReference>
<reference evidence="11" key="1">
    <citation type="submission" date="2021-10" db="EMBL/GenBank/DDBJ databases">
        <authorList>
            <person name="Dean J.D."/>
            <person name="Kim M.K."/>
            <person name="Newey C.N."/>
            <person name="Stoker T.S."/>
            <person name="Thompson D.W."/>
            <person name="Grose J.H."/>
        </authorList>
    </citation>
    <scope>NUCLEOTIDE SEQUENCE</scope>
    <source>
        <strain evidence="11">BT178</strain>
    </source>
</reference>
<comment type="caution">
    <text evidence="11">The sequence shown here is derived from an EMBL/GenBank/DDBJ whole genome shotgun (WGS) entry which is preliminary data.</text>
</comment>
<organism evidence="11 12">
    <name type="scientific">Hymenobacter lucidus</name>
    <dbReference type="NCBI Taxonomy" id="2880930"/>
    <lineage>
        <taxon>Bacteria</taxon>
        <taxon>Pseudomonadati</taxon>
        <taxon>Bacteroidota</taxon>
        <taxon>Cytophagia</taxon>
        <taxon>Cytophagales</taxon>
        <taxon>Hymenobacteraceae</taxon>
        <taxon>Hymenobacter</taxon>
    </lineage>
</organism>
<dbReference type="PROSITE" id="PS52015">
    <property type="entry name" value="TONB_CTD"/>
    <property type="match status" value="1"/>
</dbReference>
<keyword evidence="7" id="KW-0653">Protein transport</keyword>
<comment type="subcellular location">
    <subcellularLocation>
        <location evidence="1">Cell inner membrane</location>
        <topology evidence="1">Single-pass membrane protein</topology>
        <orientation evidence="1">Periplasmic side</orientation>
    </subcellularLocation>
</comment>
<dbReference type="InterPro" id="IPR037682">
    <property type="entry name" value="TonB_C"/>
</dbReference>
<evidence type="ECO:0000313" key="11">
    <source>
        <dbReference type="EMBL" id="MCB2410572.1"/>
    </source>
</evidence>
<dbReference type="InterPro" id="IPR051045">
    <property type="entry name" value="TonB-dependent_transducer"/>
</dbReference>
<evidence type="ECO:0000256" key="5">
    <source>
        <dbReference type="ARBA" id="ARBA00022519"/>
    </source>
</evidence>
<dbReference type="PANTHER" id="PTHR33446:SF2">
    <property type="entry name" value="PROTEIN TONB"/>
    <property type="match status" value="1"/>
</dbReference>
<dbReference type="Gene3D" id="3.30.1150.10">
    <property type="match status" value="1"/>
</dbReference>
<proteinExistence type="inferred from homology"/>
<dbReference type="NCBIfam" id="TIGR01352">
    <property type="entry name" value="tonB_Cterm"/>
    <property type="match status" value="1"/>
</dbReference>
<evidence type="ECO:0000256" key="9">
    <source>
        <dbReference type="ARBA" id="ARBA00023136"/>
    </source>
</evidence>
<keyword evidence="8" id="KW-1133">Transmembrane helix</keyword>
<gene>
    <name evidence="11" type="ORF">LGH74_21460</name>
</gene>
<keyword evidence="4" id="KW-1003">Cell membrane</keyword>
<dbReference type="Gene3D" id="3.90.930.1">
    <property type="match status" value="1"/>
</dbReference>
<dbReference type="SUPFAM" id="SSF82185">
    <property type="entry name" value="Histone H3 K4-specific methyltransferase SET7/9 N-terminal domain"/>
    <property type="match status" value="1"/>
</dbReference>
<evidence type="ECO:0000313" key="12">
    <source>
        <dbReference type="Proteomes" id="UP001165296"/>
    </source>
</evidence>
<keyword evidence="5" id="KW-0997">Cell inner membrane</keyword>
<keyword evidence="9" id="KW-0472">Membrane</keyword>
<evidence type="ECO:0000256" key="1">
    <source>
        <dbReference type="ARBA" id="ARBA00004383"/>
    </source>
</evidence>